<dbReference type="Proteomes" id="UP000265882">
    <property type="component" value="Unassembled WGS sequence"/>
</dbReference>
<sequence>MSTNATRTHLVPHAVFSAALAMMMMAAIPALAQSEQVQTDWSGGPGASGPLIQWESQFQNSLDISWRSIEGQLVLSAVEREDPIQDIIAGNAGMPSSVGAGDVNGDGRADILSTDAVYDVLRRKGAVYWWENLASGNWAGRLVSGDFWGAYYVDSADVDGDGDLDVIAAAYYGIADPAPPPPPERNGRFAWFENLQGDGSAWSQHVVGEMFWGANYIDAADIDGDGDVDLIGSAEIARGIYEKDGDVIWFENLDGEGDIWAEHAVIEEFDHALRAKAADIDSDGDIDIVAARSGDLSWWENVSGDGLLWAKQPIFVDEDGAGYFDTGDIDNDGDMDILGTSYNAQFLFWWENIDGAGDLWQTRIIAGLTNVWDLDVADLDGDGDLDALLCRNDILPLALTSLWAENPLGEGPVWSFHFLKNDLPGRTWVAPADADADGKLDAVLAFEDVYREEIEQLSWFNLTQFKSSGGLLSSVLDGGAEPAWSAFSWDATVAADTSLEVQVRASSDSANLGPFVSVPYSGCALANLIDPNARYLQYRLLLSSSNSSVSPVVREVKIGPGAPQLALSPPVPGLAGTTNTITATWPEAGDLIYFAYSLIPGSTILPGPCPGVELGLGDPQLLGSAAVSGEGDATLSASVPMAADGRTVYLQAIEASSCTVSNVVMHTFD</sequence>
<evidence type="ECO:0000256" key="1">
    <source>
        <dbReference type="ARBA" id="ARBA00022729"/>
    </source>
</evidence>
<feature type="signal peptide" evidence="2">
    <location>
        <begin position="1"/>
        <end position="32"/>
    </location>
</feature>
<dbReference type="PANTHER" id="PTHR44103">
    <property type="entry name" value="PROPROTEIN CONVERTASE P"/>
    <property type="match status" value="1"/>
</dbReference>
<evidence type="ECO:0000313" key="3">
    <source>
        <dbReference type="EMBL" id="RJP17279.1"/>
    </source>
</evidence>
<evidence type="ECO:0000313" key="4">
    <source>
        <dbReference type="Proteomes" id="UP000265882"/>
    </source>
</evidence>
<name>A0A3A4NCD4_ABYX5</name>
<reference evidence="3 4" key="1">
    <citation type="journal article" date="2017" name="ISME J.">
        <title>Energy and carbon metabolisms in a deep terrestrial subsurface fluid microbial community.</title>
        <authorList>
            <person name="Momper L."/>
            <person name="Jungbluth S.P."/>
            <person name="Lee M.D."/>
            <person name="Amend J.P."/>
        </authorList>
    </citation>
    <scope>NUCLEOTIDE SEQUENCE [LARGE SCALE GENOMIC DNA]</scope>
    <source>
        <strain evidence="3">SURF_5</strain>
    </source>
</reference>
<comment type="caution">
    <text evidence="3">The sequence shown here is derived from an EMBL/GenBank/DDBJ whole genome shotgun (WGS) entry which is preliminary data.</text>
</comment>
<keyword evidence="1 2" id="KW-0732">Signal</keyword>
<dbReference type="PANTHER" id="PTHR44103:SF1">
    <property type="entry name" value="PROPROTEIN CONVERTASE P"/>
    <property type="match status" value="1"/>
</dbReference>
<gene>
    <name evidence="3" type="ORF">C4520_16970</name>
</gene>
<feature type="chain" id="PRO_5017373692" evidence="2">
    <location>
        <begin position="33"/>
        <end position="669"/>
    </location>
</feature>
<dbReference type="AlphaFoldDB" id="A0A3A4NCD4"/>
<dbReference type="Gene3D" id="2.130.10.130">
    <property type="entry name" value="Integrin alpha, N-terminal"/>
    <property type="match status" value="1"/>
</dbReference>
<dbReference type="Pfam" id="PF13517">
    <property type="entry name" value="FG-GAP_3"/>
    <property type="match status" value="1"/>
</dbReference>
<organism evidence="3 4">
    <name type="scientific">Abyssobacteria bacterium (strain SURF_5)</name>
    <dbReference type="NCBI Taxonomy" id="2093360"/>
    <lineage>
        <taxon>Bacteria</taxon>
        <taxon>Pseudomonadati</taxon>
        <taxon>Candidatus Hydrogenedentota</taxon>
        <taxon>Candidatus Abyssobacteria</taxon>
    </lineage>
</organism>
<dbReference type="InterPro" id="IPR013517">
    <property type="entry name" value="FG-GAP"/>
</dbReference>
<evidence type="ECO:0000256" key="2">
    <source>
        <dbReference type="SAM" id="SignalP"/>
    </source>
</evidence>
<dbReference type="EMBL" id="QZKU01000116">
    <property type="protein sequence ID" value="RJP17279.1"/>
    <property type="molecule type" value="Genomic_DNA"/>
</dbReference>
<dbReference type="SUPFAM" id="SSF69318">
    <property type="entry name" value="Integrin alpha N-terminal domain"/>
    <property type="match status" value="1"/>
</dbReference>
<dbReference type="InterPro" id="IPR028994">
    <property type="entry name" value="Integrin_alpha_N"/>
</dbReference>
<accession>A0A3A4NCD4</accession>
<proteinExistence type="predicted"/>
<protein>
    <submittedName>
        <fullName evidence="3">VCBS repeat-containing protein</fullName>
    </submittedName>
</protein>